<feature type="transmembrane region" description="Helical" evidence="7">
    <location>
        <begin position="201"/>
        <end position="222"/>
    </location>
</feature>
<dbReference type="PANTHER" id="PTHR30047">
    <property type="entry name" value="HIGH-AFFINITY CHOLINE TRANSPORT PROTEIN-RELATED"/>
    <property type="match status" value="1"/>
</dbReference>
<dbReference type="PANTHER" id="PTHR30047:SF7">
    <property type="entry name" value="HIGH-AFFINITY CHOLINE TRANSPORT PROTEIN"/>
    <property type="match status" value="1"/>
</dbReference>
<keyword evidence="5 7" id="KW-1133">Transmembrane helix</keyword>
<keyword evidence="6 7" id="KW-0472">Membrane</keyword>
<dbReference type="InterPro" id="IPR000060">
    <property type="entry name" value="BCCT_transptr"/>
</dbReference>
<feature type="transmembrane region" description="Helical" evidence="7">
    <location>
        <begin position="273"/>
        <end position="293"/>
    </location>
</feature>
<feature type="transmembrane region" description="Helical" evidence="7">
    <location>
        <begin position="60"/>
        <end position="79"/>
    </location>
</feature>
<comment type="subcellular location">
    <subcellularLocation>
        <location evidence="1">Cell membrane</location>
        <topology evidence="1">Multi-pass membrane protein</topology>
    </subcellularLocation>
</comment>
<feature type="transmembrane region" description="Helical" evidence="7">
    <location>
        <begin position="416"/>
        <end position="446"/>
    </location>
</feature>
<keyword evidence="4 7" id="KW-0812">Transmembrane</keyword>
<dbReference type="GO" id="GO:0005886">
    <property type="term" value="C:plasma membrane"/>
    <property type="evidence" value="ECO:0007669"/>
    <property type="project" value="UniProtKB-SubCell"/>
</dbReference>
<sequence length="547" mass="58953">MTGSLIRDEIANLYDEIDTPVFAIGVFLTGVLVSALAFYPKASSTVIGNVNEVITTNLSWYFQALIFALVIFFVFVMVSPWGEIKLGKPDEPPEFSYGSYIMMVFAATFGAGIVFWGAAETLSHYETVPPLVNAQPQSVGAMIGAMQYTMFHWGISPWVNHMILSVPLAYYVHRKDAPMKPSSVFAPILGVNNLDKTWLKVVDVVAVVAAAGGATVTVGLAAQQFITGLSYNYGVSVGDFGIIALVTGLTVGYTASAVLGIEKGIKRVSTFNVMLFLFILVCILVFSPFASIFNLGTAGMGKYIANFVDMSLYVNVGGGQSWVGSWTVFYWAWWISFAPMTGIFIAHISRGRTLKQVIFGAMVGGTAATLPWFVTMGGYSMLLQHSGQVDLLSIIDSYGISVATYPILAQLPFGELFVALFLLLVFTFLITTIDSATISLAILTTSGGTQHPSIANRFVWGVIIGLLTSLLLIIGGVGILQNFTIIAGLPMALLALVTVIGFAYQLEKSRPVLLTREEDWGSSNTLVNWVSSAKQSQSNSDKSTDSD</sequence>
<dbReference type="OrthoDB" id="141573at2157"/>
<feature type="transmembrane region" description="Helical" evidence="7">
    <location>
        <begin position="100"/>
        <end position="119"/>
    </location>
</feature>
<keyword evidence="9" id="KW-1185">Reference proteome</keyword>
<organism evidence="8 9">
    <name type="scientific">Haloferax massiliensis</name>
    <dbReference type="NCBI Taxonomy" id="1476858"/>
    <lineage>
        <taxon>Archaea</taxon>
        <taxon>Methanobacteriati</taxon>
        <taxon>Methanobacteriota</taxon>
        <taxon>Stenosarchaea group</taxon>
        <taxon>Halobacteria</taxon>
        <taxon>Halobacteriales</taxon>
        <taxon>Haloferacaceae</taxon>
        <taxon>Haloferax</taxon>
    </lineage>
</organism>
<feature type="transmembrane region" description="Helical" evidence="7">
    <location>
        <begin position="358"/>
        <end position="382"/>
    </location>
</feature>
<keyword evidence="3" id="KW-1003">Cell membrane</keyword>
<evidence type="ECO:0000313" key="8">
    <source>
        <dbReference type="EMBL" id="CQR52563.1"/>
    </source>
</evidence>
<proteinExistence type="predicted"/>
<keyword evidence="2" id="KW-0813">Transport</keyword>
<dbReference type="EMBL" id="CSTE01000004">
    <property type="protein sequence ID" value="CQR52563.1"/>
    <property type="molecule type" value="Genomic_DNA"/>
</dbReference>
<dbReference type="GO" id="GO:0022857">
    <property type="term" value="F:transmembrane transporter activity"/>
    <property type="evidence" value="ECO:0007669"/>
    <property type="project" value="InterPro"/>
</dbReference>
<feature type="transmembrane region" description="Helical" evidence="7">
    <location>
        <begin position="485"/>
        <end position="506"/>
    </location>
</feature>
<dbReference type="InterPro" id="IPR018093">
    <property type="entry name" value="BCCT_CS"/>
</dbReference>
<protein>
    <submittedName>
        <fullName evidence="8">Glycine betaine transporter BetL</fullName>
    </submittedName>
</protein>
<feature type="transmembrane region" description="Helical" evidence="7">
    <location>
        <begin position="328"/>
        <end position="346"/>
    </location>
</feature>
<evidence type="ECO:0000256" key="1">
    <source>
        <dbReference type="ARBA" id="ARBA00004651"/>
    </source>
</evidence>
<evidence type="ECO:0000313" key="9">
    <source>
        <dbReference type="Proteomes" id="UP000198902"/>
    </source>
</evidence>
<evidence type="ECO:0000256" key="2">
    <source>
        <dbReference type="ARBA" id="ARBA00022448"/>
    </source>
</evidence>
<evidence type="ECO:0000256" key="7">
    <source>
        <dbReference type="SAM" id="Phobius"/>
    </source>
</evidence>
<feature type="transmembrane region" description="Helical" evidence="7">
    <location>
        <begin position="150"/>
        <end position="172"/>
    </location>
</feature>
<name>A0A0D6JUT5_9EURY</name>
<dbReference type="RefSeq" id="WP_089780662.1">
    <property type="nucleotide sequence ID" value="NZ_CABLRR010000004.1"/>
</dbReference>
<dbReference type="Proteomes" id="UP000198902">
    <property type="component" value="Unassembled WGS sequence"/>
</dbReference>
<dbReference type="Pfam" id="PF02028">
    <property type="entry name" value="BCCT"/>
    <property type="match status" value="1"/>
</dbReference>
<evidence type="ECO:0000256" key="3">
    <source>
        <dbReference type="ARBA" id="ARBA00022475"/>
    </source>
</evidence>
<evidence type="ECO:0000256" key="4">
    <source>
        <dbReference type="ARBA" id="ARBA00022692"/>
    </source>
</evidence>
<evidence type="ECO:0000256" key="6">
    <source>
        <dbReference type="ARBA" id="ARBA00023136"/>
    </source>
</evidence>
<feature type="transmembrane region" description="Helical" evidence="7">
    <location>
        <begin position="458"/>
        <end position="479"/>
    </location>
</feature>
<feature type="transmembrane region" description="Helical" evidence="7">
    <location>
        <begin position="242"/>
        <end position="261"/>
    </location>
</feature>
<dbReference type="AlphaFoldDB" id="A0A0D6JUT5"/>
<evidence type="ECO:0000256" key="5">
    <source>
        <dbReference type="ARBA" id="ARBA00022989"/>
    </source>
</evidence>
<reference evidence="9" key="1">
    <citation type="submission" date="2015-03" db="EMBL/GenBank/DDBJ databases">
        <authorList>
            <person name="Urmite Genomes"/>
        </authorList>
    </citation>
    <scope>NUCLEOTIDE SEQUENCE [LARGE SCALE GENOMIC DNA]</scope>
    <source>
        <strain evidence="9">Arc-Hr</strain>
    </source>
</reference>
<gene>
    <name evidence="8" type="primary">betL_3</name>
    <name evidence="8" type="ORF">BN996_03200</name>
</gene>
<accession>A0A0D6JUT5</accession>
<feature type="transmembrane region" description="Helical" evidence="7">
    <location>
        <begin position="21"/>
        <end position="40"/>
    </location>
</feature>
<dbReference type="PROSITE" id="PS01303">
    <property type="entry name" value="BCCT"/>
    <property type="match status" value="1"/>
</dbReference>